<evidence type="ECO:0000313" key="1">
    <source>
        <dbReference type="EMBL" id="MCJ8734942.1"/>
    </source>
</evidence>
<comment type="caution">
    <text evidence="1">The sequence shown here is derived from an EMBL/GenBank/DDBJ whole genome shotgun (WGS) entry which is preliminary data.</text>
</comment>
<accession>A0ACC5YHA7</accession>
<keyword evidence="2" id="KW-1185">Reference proteome</keyword>
<organism evidence="1 2">
    <name type="scientific">Pangasius djambal</name>
    <dbReference type="NCBI Taxonomy" id="1691987"/>
    <lineage>
        <taxon>Eukaryota</taxon>
        <taxon>Metazoa</taxon>
        <taxon>Chordata</taxon>
        <taxon>Craniata</taxon>
        <taxon>Vertebrata</taxon>
        <taxon>Euteleostomi</taxon>
        <taxon>Actinopterygii</taxon>
        <taxon>Neopterygii</taxon>
        <taxon>Teleostei</taxon>
        <taxon>Ostariophysi</taxon>
        <taxon>Siluriformes</taxon>
        <taxon>Pangasiidae</taxon>
        <taxon>Pangasius</taxon>
    </lineage>
</organism>
<protein>
    <submittedName>
        <fullName evidence="1">Uncharacterized protein</fullName>
    </submittedName>
</protein>
<dbReference type="Proteomes" id="UP000830395">
    <property type="component" value="Chromosome 8"/>
</dbReference>
<proteinExistence type="predicted"/>
<sequence length="715" mass="80967">MTEYILHIFVSPLDDILDFEHLQSDEGNNPSQAQPVMDEDMDDMNGASKLWMRSERGSVETFPNVYEQEETEVTSDNSESESSNSFTMNTEATFCLSHVTDNDQVVNTIMTEAQQLNYTVRECTAEEGNMQSDLAAGVSTHGLVTGFSIMGDENELTEEKHIETFTEEYQQQTSPPMASESQTPEETSSESDKELPENYSTTEQSSQCESVGNKDELCLAMSPNIADKYYVRDDMKEFTEEDQEQIEESLADYPSDLSHSETEEPTENATAQTFTLIDISSSDDHSTDRMEDLSNAENVNLQNKDSPALDHDSGIKDPEVEMISASVDLDLSFQRGNFDEEDVQESLTNDRNTEEDAKNKDGAGDLSDVSDQAAYNSDSSSDDHSTSQEETNFPSSVKQEEEKNHVTQHNYSTEDMMRMDNDTDYICPDTGDRDANSPEEQDVGRLLFCDVEERGFTNTSSISYYEEFNTEPTESHHSIESVQSDAAIKDHDKSSSEASDNVGDTKNIISEVLWSSALLMDEDNLLLDEYDWELSGEDSLRINSGEGENQEYTEEALEDLDIYEDEEGNERDWELEKTRIEAFYRFYGDQAEPEDKVGRNHKVTFCLDHESSEYDEDSDSTEEELDSDLNTPDLNTLKPEYHSESDDPLEKPYYPERSRMQPKEQQPVSAAVKQHPHRNKVKCLAVLKSTLAFGLLTAIGIVSFWWATENLDWIH</sequence>
<reference evidence="1" key="1">
    <citation type="submission" date="2020-02" db="EMBL/GenBank/DDBJ databases">
        <title>Genome sequencing of the panga catfish, Pangasius djambal.</title>
        <authorList>
            <person name="Wen M."/>
            <person name="Zahm M."/>
            <person name="Roques C."/>
            <person name="Cabau C."/>
            <person name="Klopp C."/>
            <person name="Donnadieu C."/>
            <person name="Jouanno E."/>
            <person name="Avarre J.-C."/>
            <person name="Campet M."/>
            <person name="Ha T."/>
            <person name="Dugue R."/>
            <person name="Lampietro C."/>
            <person name="Louis A."/>
            <person name="Herpin A."/>
            <person name="Echchiki A."/>
            <person name="Berthelot C."/>
            <person name="Parey E."/>
            <person name="Roest-Crollius H."/>
            <person name="Braasch I."/>
            <person name="Postlethwait J.H."/>
            <person name="Bobe J."/>
            <person name="Montfort J."/>
            <person name="Bouchez O."/>
            <person name="Begum T."/>
            <person name="Schartl M."/>
            <person name="Gustiano R."/>
            <person name="Guiguen Y."/>
        </authorList>
    </citation>
    <scope>NUCLEOTIDE SEQUENCE</scope>
    <source>
        <strain evidence="1">Pdj_M5554</strain>
    </source>
</reference>
<evidence type="ECO:0000313" key="2">
    <source>
        <dbReference type="Proteomes" id="UP000830395"/>
    </source>
</evidence>
<name>A0ACC5YHA7_9TELE</name>
<gene>
    <name evidence="1" type="ORF">PDJAM_G00240950</name>
</gene>
<dbReference type="EMBL" id="CM040982">
    <property type="protein sequence ID" value="MCJ8734942.1"/>
    <property type="molecule type" value="Genomic_DNA"/>
</dbReference>